<dbReference type="SUPFAM" id="SSF53448">
    <property type="entry name" value="Nucleotide-diphospho-sugar transferases"/>
    <property type="match status" value="1"/>
</dbReference>
<gene>
    <name evidence="2" type="ORF">SAMN04487772_11273</name>
</gene>
<keyword evidence="2" id="KW-0808">Transferase</keyword>
<dbReference type="RefSeq" id="WP_092477956.1">
    <property type="nucleotide sequence ID" value="NZ_FOHN01000012.1"/>
</dbReference>
<keyword evidence="3" id="KW-1185">Reference proteome</keyword>
<dbReference type="Gene3D" id="3.90.550.10">
    <property type="entry name" value="Spore Coat Polysaccharide Biosynthesis Protein SpsA, Chain A"/>
    <property type="match status" value="1"/>
</dbReference>
<dbReference type="GO" id="GO:0044010">
    <property type="term" value="P:single-species biofilm formation"/>
    <property type="evidence" value="ECO:0007669"/>
    <property type="project" value="TreeGrafter"/>
</dbReference>
<dbReference type="Pfam" id="PF00535">
    <property type="entry name" value="Glycos_transf_2"/>
    <property type="match status" value="1"/>
</dbReference>
<name>A0A1I0D1U5_9FIRM</name>
<dbReference type="PANTHER" id="PTHR43685">
    <property type="entry name" value="GLYCOSYLTRANSFERASE"/>
    <property type="match status" value="1"/>
</dbReference>
<dbReference type="EMBL" id="FOHN01000012">
    <property type="protein sequence ID" value="SET26115.1"/>
    <property type="molecule type" value="Genomic_DNA"/>
</dbReference>
<reference evidence="2 3" key="1">
    <citation type="submission" date="2016-10" db="EMBL/GenBank/DDBJ databases">
        <authorList>
            <person name="de Groot N.N."/>
        </authorList>
    </citation>
    <scope>NUCLEOTIDE SEQUENCE [LARGE SCALE GENOMIC DNA]</scope>
    <source>
        <strain evidence="2 3">DSM 1801</strain>
    </source>
</reference>
<proteinExistence type="predicted"/>
<dbReference type="OrthoDB" id="9790005at2"/>
<protein>
    <submittedName>
        <fullName evidence="2">Rhamnosyltransferase</fullName>
    </submittedName>
</protein>
<dbReference type="InterPro" id="IPR001173">
    <property type="entry name" value="Glyco_trans_2-like"/>
</dbReference>
<dbReference type="AlphaFoldDB" id="A0A1I0D1U5"/>
<accession>A0A1I0D1U5</accession>
<evidence type="ECO:0000313" key="3">
    <source>
        <dbReference type="Proteomes" id="UP000199800"/>
    </source>
</evidence>
<dbReference type="GO" id="GO:0016740">
    <property type="term" value="F:transferase activity"/>
    <property type="evidence" value="ECO:0007669"/>
    <property type="project" value="UniProtKB-KW"/>
</dbReference>
<evidence type="ECO:0000313" key="2">
    <source>
        <dbReference type="EMBL" id="SET26115.1"/>
    </source>
</evidence>
<dbReference type="STRING" id="29364.SAMN04487772_11273"/>
<sequence length="307" mass="35246">MNVSLDLIIPVYLPDQKLDVLLERIRKQSIQPQRILLLNTTVSGKEDIVTPYIEKYGVEVFPIAPEEYDHGATRAYGASLSDADYLMYMTQDAVPADSHLIASLLKGFEEQETISLCYARQLAGKHGDILEKYTREFNYPDKDIVKGKEDLETMGIKAFFCSDACAVYKRSVYDELGGFVKKTIFAEDAIMAYHMIMAGYHIKYVKDAKVVHSHNYTYIQQFKRNFDVGVAHSQYKEIFGTVQSVPEGVKLVKETASQMWKDKKYLELMDLFFASGFKFLGYKLGCHYKRLPESLVLKMTSFKAYWK</sequence>
<feature type="domain" description="Glycosyltransferase 2-like" evidence="1">
    <location>
        <begin position="7"/>
        <end position="176"/>
    </location>
</feature>
<dbReference type="InterPro" id="IPR029044">
    <property type="entry name" value="Nucleotide-diphossugar_trans"/>
</dbReference>
<organism evidence="2 3">
    <name type="scientific">[Clostridium] polysaccharolyticum</name>
    <dbReference type="NCBI Taxonomy" id="29364"/>
    <lineage>
        <taxon>Bacteria</taxon>
        <taxon>Bacillati</taxon>
        <taxon>Bacillota</taxon>
        <taxon>Clostridia</taxon>
        <taxon>Lachnospirales</taxon>
        <taxon>Lachnospiraceae</taxon>
    </lineage>
</organism>
<dbReference type="InterPro" id="IPR050834">
    <property type="entry name" value="Glycosyltransf_2"/>
</dbReference>
<dbReference type="PANTHER" id="PTHR43685:SF13">
    <property type="entry name" value="O ANTIGEN BIOSYNTHESIS RHAMNOSYLTRANSFERASE RFBN"/>
    <property type="match status" value="1"/>
</dbReference>
<dbReference type="Proteomes" id="UP000199800">
    <property type="component" value="Unassembled WGS sequence"/>
</dbReference>
<evidence type="ECO:0000259" key="1">
    <source>
        <dbReference type="Pfam" id="PF00535"/>
    </source>
</evidence>